<evidence type="ECO:0000313" key="1">
    <source>
        <dbReference type="EnsemblPlants" id="OBART12G01400.1"/>
    </source>
</evidence>
<dbReference type="Proteomes" id="UP000026960">
    <property type="component" value="Chromosome 11"/>
</dbReference>
<dbReference type="Gramene" id="OBART11G01690.1">
    <property type="protein sequence ID" value="OBART11G01690.1"/>
    <property type="gene ID" value="OBART11G01690"/>
</dbReference>
<dbReference type="AlphaFoldDB" id="A0A0D3HQV9"/>
<protein>
    <submittedName>
        <fullName evidence="1">Uncharacterized protein</fullName>
    </submittedName>
</protein>
<accession>A0A0D3HQV9</accession>
<dbReference type="HOGENOM" id="CLU_182524_0_0_1"/>
<dbReference type="PaxDb" id="65489-OBART11G01690.1"/>
<dbReference type="Gramene" id="OBART12G01400.1">
    <property type="protein sequence ID" value="OBART12G01400.1"/>
    <property type="gene ID" value="OBART12G01400"/>
</dbReference>
<keyword evidence="2" id="KW-1185">Reference proteome</keyword>
<evidence type="ECO:0000313" key="2">
    <source>
        <dbReference type="Proteomes" id="UP000026960"/>
    </source>
</evidence>
<organism evidence="1">
    <name type="scientific">Oryza barthii</name>
    <dbReference type="NCBI Taxonomy" id="65489"/>
    <lineage>
        <taxon>Eukaryota</taxon>
        <taxon>Viridiplantae</taxon>
        <taxon>Streptophyta</taxon>
        <taxon>Embryophyta</taxon>
        <taxon>Tracheophyta</taxon>
        <taxon>Spermatophyta</taxon>
        <taxon>Magnoliopsida</taxon>
        <taxon>Liliopsida</taxon>
        <taxon>Poales</taxon>
        <taxon>Poaceae</taxon>
        <taxon>BOP clade</taxon>
        <taxon>Oryzoideae</taxon>
        <taxon>Oryzeae</taxon>
        <taxon>Oryzinae</taxon>
        <taxon>Oryza</taxon>
    </lineage>
</organism>
<name>A0A0D3HQV9_9ORYZ</name>
<dbReference type="EnsemblPlants" id="OBART11G01690.1">
    <property type="protein sequence ID" value="OBART11G01690.1"/>
    <property type="gene ID" value="OBART11G01690"/>
</dbReference>
<proteinExistence type="predicted"/>
<dbReference type="Proteomes" id="UP000026960">
    <property type="component" value="Chromosome 12"/>
</dbReference>
<dbReference type="EnsemblPlants" id="OBART12G01400.1">
    <property type="protein sequence ID" value="OBART12G01400.1"/>
    <property type="gene ID" value="OBART12G01400"/>
</dbReference>
<reference evidence="1" key="2">
    <citation type="submission" date="2015-03" db="UniProtKB">
        <authorList>
            <consortium name="EnsemblPlants"/>
        </authorList>
    </citation>
    <scope>IDENTIFICATION</scope>
</reference>
<reference evidence="1" key="1">
    <citation type="journal article" date="2009" name="Rice">
        <title>De Novo Next Generation Sequencing of Plant Genomes.</title>
        <authorList>
            <person name="Rounsley S."/>
            <person name="Marri P.R."/>
            <person name="Yu Y."/>
            <person name="He R."/>
            <person name="Sisneros N."/>
            <person name="Goicoechea J.L."/>
            <person name="Lee S.J."/>
            <person name="Angelova A."/>
            <person name="Kudrna D."/>
            <person name="Luo M."/>
            <person name="Affourtit J."/>
            <person name="Desany B."/>
            <person name="Knight J."/>
            <person name="Niazi F."/>
            <person name="Egholm M."/>
            <person name="Wing R.A."/>
        </authorList>
    </citation>
    <scope>NUCLEOTIDE SEQUENCE [LARGE SCALE GENOMIC DNA]</scope>
    <source>
        <strain evidence="1">IRGC 105608</strain>
    </source>
</reference>
<sequence>MEDVEWLPAKFPAMLARSSLVDGAGEAADDRMGSRRRSPLFSLPSQGAAAKLEREKKDKMGQEICSAIPPDLQDYDRNFNIGREQTTKRKGQLFHLDY</sequence>